<keyword evidence="2" id="KW-0560">Oxidoreductase</keyword>
<reference evidence="2 3" key="1">
    <citation type="submission" date="2023-06" db="EMBL/GenBank/DDBJ databases">
        <authorList>
            <person name="Yushchuk O."/>
            <person name="Binda E."/>
            <person name="Ruckert-Reed C."/>
            <person name="Fedorenko V."/>
            <person name="Kalinowski J."/>
            <person name="Marinelli F."/>
        </authorList>
    </citation>
    <scope>NUCLEOTIDE SEQUENCE [LARGE SCALE GENOMIC DNA]</scope>
    <source>
        <strain evidence="2 3">NRRL 3884</strain>
    </source>
</reference>
<feature type="domain" description="Intradiol ring-cleavage dioxygenases" evidence="1">
    <location>
        <begin position="125"/>
        <end position="199"/>
    </location>
</feature>
<dbReference type="InterPro" id="IPR006311">
    <property type="entry name" value="TAT_signal"/>
</dbReference>
<evidence type="ECO:0000259" key="1">
    <source>
        <dbReference type="Pfam" id="PF00775"/>
    </source>
</evidence>
<gene>
    <name evidence="2" type="ORF">ACTOB_006234</name>
</gene>
<dbReference type="SUPFAM" id="SSF49482">
    <property type="entry name" value="Aromatic compound dioxygenase"/>
    <property type="match status" value="1"/>
</dbReference>
<accession>A0ABY8WCU9</accession>
<dbReference type="InterPro" id="IPR015889">
    <property type="entry name" value="Intradiol_dOase_core"/>
</dbReference>
<dbReference type="PROSITE" id="PS51318">
    <property type="entry name" value="TAT"/>
    <property type="match status" value="1"/>
</dbReference>
<proteinExistence type="predicted"/>
<dbReference type="InterPro" id="IPR000627">
    <property type="entry name" value="Intradiol_dOase_C"/>
</dbReference>
<dbReference type="RefSeq" id="WP_284915432.1">
    <property type="nucleotide sequence ID" value="NZ_CP126980.1"/>
</dbReference>
<keyword evidence="2" id="KW-0223">Dioxygenase</keyword>
<name>A0ABY8WCU9_9ACTN</name>
<dbReference type="GO" id="GO:0051213">
    <property type="term" value="F:dioxygenase activity"/>
    <property type="evidence" value="ECO:0007669"/>
    <property type="project" value="UniProtKB-KW"/>
</dbReference>
<dbReference type="Gene3D" id="2.60.130.10">
    <property type="entry name" value="Aromatic compound dioxygenase"/>
    <property type="match status" value="1"/>
</dbReference>
<dbReference type="CDD" id="cd03457">
    <property type="entry name" value="intradiol_dioxygenase_like"/>
    <property type="match status" value="1"/>
</dbReference>
<dbReference type="Proteomes" id="UP001240150">
    <property type="component" value="Chromosome"/>
</dbReference>
<protein>
    <submittedName>
        <fullName evidence="2">Intradiol ring-cleavage dioxygenase</fullName>
    </submittedName>
</protein>
<dbReference type="EMBL" id="CP126980">
    <property type="protein sequence ID" value="WIM94229.1"/>
    <property type="molecule type" value="Genomic_DNA"/>
</dbReference>
<organism evidence="2 3">
    <name type="scientific">Actinoplanes oblitus</name>
    <dbReference type="NCBI Taxonomy" id="3040509"/>
    <lineage>
        <taxon>Bacteria</taxon>
        <taxon>Bacillati</taxon>
        <taxon>Actinomycetota</taxon>
        <taxon>Actinomycetes</taxon>
        <taxon>Micromonosporales</taxon>
        <taxon>Micromonosporaceae</taxon>
        <taxon>Actinoplanes</taxon>
    </lineage>
</organism>
<dbReference type="PANTHER" id="PTHR34315:SF1">
    <property type="entry name" value="INTRADIOL RING-CLEAVAGE DIOXYGENASES DOMAIN-CONTAINING PROTEIN-RELATED"/>
    <property type="match status" value="1"/>
</dbReference>
<dbReference type="Pfam" id="PF00775">
    <property type="entry name" value="Dioxygenase_C"/>
    <property type="match status" value="1"/>
</dbReference>
<sequence>MQDNDAYVREVHDKGLRFDLPTMSRRRMLGVAGGVGAAVIGGALTNAGTADAATTGTAGATTGAAGAVAGAAGATSTDDAAACLAEVESETAGPYPADGSNGPDVRKLSGIVRSDIRSSFGTSTTTAPGVPLQFSLTVRNLGCAPVAGAAIYAWHCDRAGRYSLYSSGVTGENYLRGIQVTNSSGVATFTSIYPGCYAGRWPHIHFEVYSSLAAATSGAGPIRKTSQIALPKDVSQTVYASATGYSASVTNLSRISLATDMVFRDDLAAREMATVTGSVAAGYVANLTISVNL</sequence>
<evidence type="ECO:0000313" key="2">
    <source>
        <dbReference type="EMBL" id="WIM94229.1"/>
    </source>
</evidence>
<keyword evidence="3" id="KW-1185">Reference proteome</keyword>
<evidence type="ECO:0000313" key="3">
    <source>
        <dbReference type="Proteomes" id="UP001240150"/>
    </source>
</evidence>
<dbReference type="PANTHER" id="PTHR34315">
    <property type="match status" value="1"/>
</dbReference>